<gene>
    <name evidence="5" type="ORF">PPNO1_LOCUS4151</name>
</gene>
<feature type="region of interest" description="Disordered" evidence="4">
    <location>
        <begin position="414"/>
        <end position="442"/>
    </location>
</feature>
<dbReference type="OrthoDB" id="539213at2759"/>
<reference evidence="5" key="1">
    <citation type="submission" date="2022-11" db="EMBL/GenBank/DDBJ databases">
        <authorList>
            <person name="Scott C."/>
            <person name="Bruce N."/>
        </authorList>
    </citation>
    <scope>NUCLEOTIDE SEQUENCE</scope>
</reference>
<feature type="compositionally biased region" description="Acidic residues" evidence="4">
    <location>
        <begin position="433"/>
        <end position="442"/>
    </location>
</feature>
<dbReference type="Proteomes" id="UP000838763">
    <property type="component" value="Unassembled WGS sequence"/>
</dbReference>
<organism evidence="5 6">
    <name type="scientific">Parascedosporium putredinis</name>
    <dbReference type="NCBI Taxonomy" id="1442378"/>
    <lineage>
        <taxon>Eukaryota</taxon>
        <taxon>Fungi</taxon>
        <taxon>Dikarya</taxon>
        <taxon>Ascomycota</taxon>
        <taxon>Pezizomycotina</taxon>
        <taxon>Sordariomycetes</taxon>
        <taxon>Hypocreomycetidae</taxon>
        <taxon>Microascales</taxon>
        <taxon>Microascaceae</taxon>
        <taxon>Parascedosporium</taxon>
    </lineage>
</organism>
<feature type="compositionally biased region" description="Basic and acidic residues" evidence="4">
    <location>
        <begin position="417"/>
        <end position="432"/>
    </location>
</feature>
<dbReference type="AlphaFoldDB" id="A0A9P1H1U4"/>
<accession>A0A9P1H1U4</accession>
<dbReference type="Gene3D" id="1.25.40.20">
    <property type="entry name" value="Ankyrin repeat-containing domain"/>
    <property type="match status" value="1"/>
</dbReference>
<evidence type="ECO:0000313" key="5">
    <source>
        <dbReference type="EMBL" id="CAI4214420.1"/>
    </source>
</evidence>
<dbReference type="PANTHER" id="PTHR24198">
    <property type="entry name" value="ANKYRIN REPEAT AND PROTEIN KINASE DOMAIN-CONTAINING PROTEIN"/>
    <property type="match status" value="1"/>
</dbReference>
<comment type="caution">
    <text evidence="5">The sequence shown here is derived from an EMBL/GenBank/DDBJ whole genome shotgun (WGS) entry which is preliminary data.</text>
</comment>
<dbReference type="SUPFAM" id="SSF48403">
    <property type="entry name" value="Ankyrin repeat"/>
    <property type="match status" value="1"/>
</dbReference>
<dbReference type="Pfam" id="PF12796">
    <property type="entry name" value="Ank_2"/>
    <property type="match status" value="1"/>
</dbReference>
<evidence type="ECO:0000256" key="1">
    <source>
        <dbReference type="ARBA" id="ARBA00022737"/>
    </source>
</evidence>
<keyword evidence="1" id="KW-0677">Repeat</keyword>
<dbReference type="PROSITE" id="PS50297">
    <property type="entry name" value="ANK_REP_REGION"/>
    <property type="match status" value="1"/>
</dbReference>
<evidence type="ECO:0008006" key="7">
    <source>
        <dbReference type="Google" id="ProtNLM"/>
    </source>
</evidence>
<evidence type="ECO:0000256" key="2">
    <source>
        <dbReference type="ARBA" id="ARBA00023043"/>
    </source>
</evidence>
<dbReference type="InterPro" id="IPR036770">
    <property type="entry name" value="Ankyrin_rpt-contain_sf"/>
</dbReference>
<keyword evidence="2 3" id="KW-0040">ANK repeat</keyword>
<evidence type="ECO:0000313" key="6">
    <source>
        <dbReference type="Proteomes" id="UP000838763"/>
    </source>
</evidence>
<dbReference type="SMART" id="SM00248">
    <property type="entry name" value="ANK"/>
    <property type="match status" value="4"/>
</dbReference>
<dbReference type="EMBL" id="CALLCH030000011">
    <property type="protein sequence ID" value="CAI4214420.1"/>
    <property type="molecule type" value="Genomic_DNA"/>
</dbReference>
<feature type="repeat" description="ANK" evidence="3">
    <location>
        <begin position="386"/>
        <end position="418"/>
    </location>
</feature>
<dbReference type="PANTHER" id="PTHR24198:SF165">
    <property type="entry name" value="ANKYRIN REPEAT-CONTAINING PROTEIN-RELATED"/>
    <property type="match status" value="1"/>
</dbReference>
<evidence type="ECO:0000256" key="3">
    <source>
        <dbReference type="PROSITE-ProRule" id="PRU00023"/>
    </source>
</evidence>
<name>A0A9P1H1U4_9PEZI</name>
<protein>
    <recommendedName>
        <fullName evidence="7">Ankyrin</fullName>
    </recommendedName>
</protein>
<keyword evidence="6" id="KW-1185">Reference proteome</keyword>
<proteinExistence type="predicted"/>
<sequence length="469" mass="52286">MANTTLVPYKCEPADRQWPGQKCNRCNEKGLPCSENQRAPRTRATDSYEPVESLATSSEPAEDDFQQFVDLVAAVRMYGSLEGKVVRIETALSIDPSARVDFKTHMAELSKDLDRERMSILASMQRLISNSSSHNVRFATASAIPLVLPGRTCLKKLNVAALVKMRELLQGILARCFATKVTSIHWIAIINGSLLPVILREVGVQMMAHWFAHADYLGRTPLHLVFDIWRGIILEPGYDNFLWDPSHRQTMPEIKNLVAIQALWYQIHLQIGCSESEKNCQNLYHLAVKSGNNIRVIELLYYKVYPVECASQKCCTALSLAAKTKNYEALSDLVRAPGVDWNAQDKQGRTALSWVAEMGDRTTLLCLLRGRGRNDSPPLINLQDGQGRTPLDYAMLNQNASVSRELISAGAVVSTTDTHDEETRVVASRTDEAEQPEASENDDVLNLDQMSTEATPPSTPRVCILIFNV</sequence>
<feature type="region of interest" description="Disordered" evidence="4">
    <location>
        <begin position="30"/>
        <end position="59"/>
    </location>
</feature>
<dbReference type="InterPro" id="IPR002110">
    <property type="entry name" value="Ankyrin_rpt"/>
</dbReference>
<dbReference type="PROSITE" id="PS50088">
    <property type="entry name" value="ANK_REPEAT"/>
    <property type="match status" value="1"/>
</dbReference>
<evidence type="ECO:0000256" key="4">
    <source>
        <dbReference type="SAM" id="MobiDB-lite"/>
    </source>
</evidence>